<dbReference type="AlphaFoldDB" id="A0A5E4UGS0"/>
<evidence type="ECO:0000313" key="2">
    <source>
        <dbReference type="EMBL" id="VVD99246.1"/>
    </source>
</evidence>
<feature type="region of interest" description="Disordered" evidence="1">
    <location>
        <begin position="1"/>
        <end position="27"/>
    </location>
</feature>
<dbReference type="InterPro" id="IPR021390">
    <property type="entry name" value="DUF3025"/>
</dbReference>
<gene>
    <name evidence="2" type="ORF">PAQ31011_02053</name>
</gene>
<dbReference type="Proteomes" id="UP000366819">
    <property type="component" value="Unassembled WGS sequence"/>
</dbReference>
<proteinExistence type="predicted"/>
<reference evidence="2 3" key="1">
    <citation type="submission" date="2019-08" db="EMBL/GenBank/DDBJ databases">
        <authorList>
            <person name="Peeters C."/>
        </authorList>
    </citation>
    <scope>NUCLEOTIDE SEQUENCE [LARGE SCALE GENOMIC DNA]</scope>
    <source>
        <strain evidence="2 3">LMG 31011</strain>
    </source>
</reference>
<dbReference type="EMBL" id="CABPSN010000002">
    <property type="protein sequence ID" value="VVD99246.1"/>
    <property type="molecule type" value="Genomic_DNA"/>
</dbReference>
<accession>A0A5E4UGS0</accession>
<organism evidence="2 3">
    <name type="scientific">Pandoraea aquatica</name>
    <dbReference type="NCBI Taxonomy" id="2508290"/>
    <lineage>
        <taxon>Bacteria</taxon>
        <taxon>Pseudomonadati</taxon>
        <taxon>Pseudomonadota</taxon>
        <taxon>Betaproteobacteria</taxon>
        <taxon>Burkholderiales</taxon>
        <taxon>Burkholderiaceae</taxon>
        <taxon>Pandoraea</taxon>
    </lineage>
</organism>
<evidence type="ECO:0000256" key="1">
    <source>
        <dbReference type="SAM" id="MobiDB-lite"/>
    </source>
</evidence>
<protein>
    <submittedName>
        <fullName evidence="2">Membrane protein</fullName>
    </submittedName>
</protein>
<dbReference type="Pfam" id="PF11227">
    <property type="entry name" value="DUF3025"/>
    <property type="match status" value="1"/>
</dbReference>
<keyword evidence="3" id="KW-1185">Reference proteome</keyword>
<evidence type="ECO:0000313" key="3">
    <source>
        <dbReference type="Proteomes" id="UP000366819"/>
    </source>
</evidence>
<name>A0A5E4UGS0_9BURK</name>
<sequence length="293" mass="31664">MMSMHERVSSSPLSPLSPPSQLHSAGATSDLPEIDWCAPWFSAVAAPGRAALADDDWGGALSSLAANAGLVSGQGQALRFVAQDDLPAGVAYEVFIASTGGVPTRRNLHDFFNALIWLTFPRGKAALNARQASAIAVDGVQSTRGAMRDAATLFDENAVVFACSDATLGAALRAFDWQTLFVARRADWGRACEVQPFGHALLEKLVTPYKSVTAHAWIVDVPQTYFEWPDAQRRGWLDAQIAPTLASASLTPRDFSPLPVLGIPGWWPANDDPAFYRDVSVFRPGRRERARTD</sequence>